<dbReference type="EC" id="2.3.1.-" evidence="4"/>
<keyword evidence="4" id="KW-0046">Antibiotic resistance</keyword>
<dbReference type="GO" id="GO:0046353">
    <property type="term" value="F:aminoglycoside 3-N-acetyltransferase activity"/>
    <property type="evidence" value="ECO:0007669"/>
    <property type="project" value="UniProtKB-EC"/>
</dbReference>
<dbReference type="Pfam" id="PF02522">
    <property type="entry name" value="Antibiotic_NAT"/>
    <property type="match status" value="1"/>
</dbReference>
<keyword evidence="2 4" id="KW-0808">Transferase</keyword>
<dbReference type="SUPFAM" id="SSF110710">
    <property type="entry name" value="TTHA0583/YokD-like"/>
    <property type="match status" value="1"/>
</dbReference>
<evidence type="ECO:0000256" key="2">
    <source>
        <dbReference type="ARBA" id="ARBA00022679"/>
    </source>
</evidence>
<proteinExistence type="inferred from homology"/>
<dbReference type="InterPro" id="IPR028345">
    <property type="entry name" value="Antibiotic_NAT-like"/>
</dbReference>
<sequence>MRMVMSCPHTRLSLREDLRSVGVEPGQTLLLHASLRSLGYVCGGPVAVVQALLDALGDSGTLVVPTQTADNRDPSSMTSPAIPQSWWPAIREHMPAFDPAVTPSRNMGVIAETVRTWPSAVRSAHPQTSFAAIGYHAVDLMARHDLDSELGEASPLKSLEEAGASVLLLGVSYDKCTAFHLAEYRLPSLNRKEKSCAVLGAQGRQWVSYLGVDLDATSFDTLGMEFERKAGPISVGKVGAATARLFPIGDAVAFALDWLLQHRVSVGP</sequence>
<dbReference type="GO" id="GO:0046677">
    <property type="term" value="P:response to antibiotic"/>
    <property type="evidence" value="ECO:0007669"/>
    <property type="project" value="UniProtKB-KW"/>
</dbReference>
<protein>
    <recommendedName>
        <fullName evidence="4">Aminoglycoside N(3)-acetyltransferase</fullName>
        <ecNumber evidence="4">2.3.1.-</ecNumber>
    </recommendedName>
</protein>
<evidence type="ECO:0000313" key="5">
    <source>
        <dbReference type="EMBL" id="GIH06960.1"/>
    </source>
</evidence>
<reference evidence="5" key="1">
    <citation type="submission" date="2021-01" db="EMBL/GenBank/DDBJ databases">
        <title>Whole genome shotgun sequence of Rhizocola hellebori NBRC 109834.</title>
        <authorList>
            <person name="Komaki H."/>
            <person name="Tamura T."/>
        </authorList>
    </citation>
    <scope>NUCLEOTIDE SEQUENCE</scope>
    <source>
        <strain evidence="5">NBRC 109834</strain>
    </source>
</reference>
<evidence type="ECO:0000256" key="3">
    <source>
        <dbReference type="ARBA" id="ARBA00023315"/>
    </source>
</evidence>
<keyword evidence="6" id="KW-1185">Reference proteome</keyword>
<dbReference type="EMBL" id="BONY01000032">
    <property type="protein sequence ID" value="GIH06960.1"/>
    <property type="molecule type" value="Genomic_DNA"/>
</dbReference>
<evidence type="ECO:0000256" key="1">
    <source>
        <dbReference type="ARBA" id="ARBA00006383"/>
    </source>
</evidence>
<gene>
    <name evidence="5" type="ORF">Rhe02_50270</name>
</gene>
<dbReference type="Proteomes" id="UP000612899">
    <property type="component" value="Unassembled WGS sequence"/>
</dbReference>
<comment type="catalytic activity">
    <reaction evidence="4">
        <text>a 2-deoxystreptamine antibiotic + acetyl-CoA = an N(3)-acetyl-2-deoxystreptamine antibiotic + CoA + H(+)</text>
        <dbReference type="Rhea" id="RHEA:12665"/>
        <dbReference type="ChEBI" id="CHEBI:15378"/>
        <dbReference type="ChEBI" id="CHEBI:57287"/>
        <dbReference type="ChEBI" id="CHEBI:57288"/>
        <dbReference type="ChEBI" id="CHEBI:57921"/>
        <dbReference type="ChEBI" id="CHEBI:77452"/>
        <dbReference type="EC" id="2.3.1.81"/>
    </reaction>
</comment>
<dbReference type="PANTHER" id="PTHR11104:SF0">
    <property type="entry name" value="SPBETA PROPHAGE-DERIVED AMINOGLYCOSIDE N(3')-ACETYLTRANSFERASE-LIKE PROTEIN YOKD"/>
    <property type="match status" value="1"/>
</dbReference>
<organism evidence="5 6">
    <name type="scientific">Rhizocola hellebori</name>
    <dbReference type="NCBI Taxonomy" id="1392758"/>
    <lineage>
        <taxon>Bacteria</taxon>
        <taxon>Bacillati</taxon>
        <taxon>Actinomycetota</taxon>
        <taxon>Actinomycetes</taxon>
        <taxon>Micromonosporales</taxon>
        <taxon>Micromonosporaceae</taxon>
        <taxon>Rhizocola</taxon>
    </lineage>
</organism>
<evidence type="ECO:0000256" key="4">
    <source>
        <dbReference type="RuleBase" id="RU365031"/>
    </source>
</evidence>
<evidence type="ECO:0000313" key="6">
    <source>
        <dbReference type="Proteomes" id="UP000612899"/>
    </source>
</evidence>
<keyword evidence="3 4" id="KW-0012">Acyltransferase</keyword>
<comment type="similarity">
    <text evidence="1 4">Belongs to the antibiotic N-acetyltransferase family.</text>
</comment>
<name>A0A8J3QAJ7_9ACTN</name>
<accession>A0A8J3QAJ7</accession>
<dbReference type="InterPro" id="IPR003679">
    <property type="entry name" value="Amioglycoside_AcTrfase"/>
</dbReference>
<dbReference type="AlphaFoldDB" id="A0A8J3QAJ7"/>
<comment type="caution">
    <text evidence="5">The sequence shown here is derived from an EMBL/GenBank/DDBJ whole genome shotgun (WGS) entry which is preliminary data.</text>
</comment>
<dbReference type="PANTHER" id="PTHR11104">
    <property type="entry name" value="AMINOGLYCOSIDE N3-ACETYLTRANSFERASE"/>
    <property type="match status" value="1"/>
</dbReference>